<dbReference type="Pfam" id="PF12802">
    <property type="entry name" value="MarR_2"/>
    <property type="match status" value="1"/>
</dbReference>
<dbReference type="PROSITE" id="PS50995">
    <property type="entry name" value="HTH_MARR_2"/>
    <property type="match status" value="1"/>
</dbReference>
<gene>
    <name evidence="2" type="ORF">DSM3645_13745</name>
</gene>
<protein>
    <recommendedName>
        <fullName evidence="1">HTH marR-type domain-containing protein</fullName>
    </recommendedName>
</protein>
<dbReference type="Gene3D" id="1.10.10.10">
    <property type="entry name" value="Winged helix-like DNA-binding domain superfamily/Winged helix DNA-binding domain"/>
    <property type="match status" value="1"/>
</dbReference>
<dbReference type="GO" id="GO:0006950">
    <property type="term" value="P:response to stress"/>
    <property type="evidence" value="ECO:0007669"/>
    <property type="project" value="TreeGrafter"/>
</dbReference>
<dbReference type="EMBL" id="AANZ01000016">
    <property type="protein sequence ID" value="EAQ79031.1"/>
    <property type="molecule type" value="Genomic_DNA"/>
</dbReference>
<dbReference type="HOGENOM" id="CLU_1419024_0_0_0"/>
<sequence>MIHTIRYRRADCLATTESAKGTGMQADQSAASRWRVFARLAETTSRLDRLVRRALADALSDAQLSENEFLVLAAYDAEANPPSQRQLADRLAVSPAQISAIVERLRQREWIDSQRDPHDRRRQQWSLTTAGVQIVRTAGQAIAARWSELDEVHQCSPLAAEVVRYATQLHEPTIAPASFSSSSSHLAERAA</sequence>
<dbReference type="AlphaFoldDB" id="A3ZWQ7"/>
<dbReference type="SMART" id="SM00347">
    <property type="entry name" value="HTH_MARR"/>
    <property type="match status" value="1"/>
</dbReference>
<dbReference type="InterPro" id="IPR036388">
    <property type="entry name" value="WH-like_DNA-bd_sf"/>
</dbReference>
<name>A3ZWQ7_9BACT</name>
<dbReference type="SUPFAM" id="SSF46785">
    <property type="entry name" value="Winged helix' DNA-binding domain"/>
    <property type="match status" value="1"/>
</dbReference>
<dbReference type="eggNOG" id="COG1846">
    <property type="taxonomic scope" value="Bacteria"/>
</dbReference>
<evidence type="ECO:0000313" key="2">
    <source>
        <dbReference type="EMBL" id="EAQ79031.1"/>
    </source>
</evidence>
<evidence type="ECO:0000313" key="3">
    <source>
        <dbReference type="Proteomes" id="UP000004358"/>
    </source>
</evidence>
<comment type="caution">
    <text evidence="2">The sequence shown here is derived from an EMBL/GenBank/DDBJ whole genome shotgun (WGS) entry which is preliminary data.</text>
</comment>
<dbReference type="RefSeq" id="WP_002650647.1">
    <property type="nucleotide sequence ID" value="NZ_CH672376.1"/>
</dbReference>
<reference evidence="2 3" key="1">
    <citation type="submission" date="2006-02" db="EMBL/GenBank/DDBJ databases">
        <authorList>
            <person name="Amann R."/>
            <person name="Ferriera S."/>
            <person name="Johnson J."/>
            <person name="Kravitz S."/>
            <person name="Halpern A."/>
            <person name="Remington K."/>
            <person name="Beeson K."/>
            <person name="Tran B."/>
            <person name="Rogers Y.-H."/>
            <person name="Friedman R."/>
            <person name="Venter J.C."/>
        </authorList>
    </citation>
    <scope>NUCLEOTIDE SEQUENCE [LARGE SCALE GENOMIC DNA]</scope>
    <source>
        <strain evidence="2 3">DSM 3645</strain>
    </source>
</reference>
<dbReference type="GO" id="GO:0003700">
    <property type="term" value="F:DNA-binding transcription factor activity"/>
    <property type="evidence" value="ECO:0007669"/>
    <property type="project" value="InterPro"/>
</dbReference>
<dbReference type="PANTHER" id="PTHR33164">
    <property type="entry name" value="TRANSCRIPTIONAL REGULATOR, MARR FAMILY"/>
    <property type="match status" value="1"/>
</dbReference>
<dbReference type="Proteomes" id="UP000004358">
    <property type="component" value="Unassembled WGS sequence"/>
</dbReference>
<dbReference type="InterPro" id="IPR036390">
    <property type="entry name" value="WH_DNA-bd_sf"/>
</dbReference>
<dbReference type="STRING" id="314230.DSM3645_13745"/>
<dbReference type="InterPro" id="IPR039422">
    <property type="entry name" value="MarR/SlyA-like"/>
</dbReference>
<dbReference type="PANTHER" id="PTHR33164:SF43">
    <property type="entry name" value="HTH-TYPE TRANSCRIPTIONAL REPRESSOR YETL"/>
    <property type="match status" value="1"/>
</dbReference>
<feature type="domain" description="HTH marR-type" evidence="1">
    <location>
        <begin position="33"/>
        <end position="167"/>
    </location>
</feature>
<accession>A3ZWQ7</accession>
<proteinExistence type="predicted"/>
<dbReference type="InterPro" id="IPR000835">
    <property type="entry name" value="HTH_MarR-typ"/>
</dbReference>
<organism evidence="2 3">
    <name type="scientific">Blastopirellula marina DSM 3645</name>
    <dbReference type="NCBI Taxonomy" id="314230"/>
    <lineage>
        <taxon>Bacteria</taxon>
        <taxon>Pseudomonadati</taxon>
        <taxon>Planctomycetota</taxon>
        <taxon>Planctomycetia</taxon>
        <taxon>Pirellulales</taxon>
        <taxon>Pirellulaceae</taxon>
        <taxon>Blastopirellula</taxon>
    </lineage>
</organism>
<evidence type="ECO:0000259" key="1">
    <source>
        <dbReference type="PROSITE" id="PS50995"/>
    </source>
</evidence>
<dbReference type="OrthoDB" id="272330at2"/>